<dbReference type="RefSeq" id="WP_145059103.1">
    <property type="nucleotide sequence ID" value="NZ_CP036433.1"/>
</dbReference>
<gene>
    <name evidence="3" type="ORF">Pla8534_71450</name>
</gene>
<name>A0A518E557_9BACT</name>
<organism evidence="3 4">
    <name type="scientific">Lignipirellula cremea</name>
    <dbReference type="NCBI Taxonomy" id="2528010"/>
    <lineage>
        <taxon>Bacteria</taxon>
        <taxon>Pseudomonadati</taxon>
        <taxon>Planctomycetota</taxon>
        <taxon>Planctomycetia</taxon>
        <taxon>Pirellulales</taxon>
        <taxon>Pirellulaceae</taxon>
        <taxon>Lignipirellula</taxon>
    </lineage>
</organism>
<protein>
    <submittedName>
        <fullName evidence="3">Uncharacterized protein</fullName>
    </submittedName>
</protein>
<keyword evidence="2" id="KW-0472">Membrane</keyword>
<evidence type="ECO:0000313" key="3">
    <source>
        <dbReference type="EMBL" id="QDU99232.1"/>
    </source>
</evidence>
<proteinExistence type="predicted"/>
<dbReference type="OrthoDB" id="259580at2"/>
<evidence type="ECO:0000313" key="4">
    <source>
        <dbReference type="Proteomes" id="UP000317648"/>
    </source>
</evidence>
<feature type="region of interest" description="Disordered" evidence="1">
    <location>
        <begin position="250"/>
        <end position="295"/>
    </location>
</feature>
<evidence type="ECO:0000256" key="2">
    <source>
        <dbReference type="SAM" id="Phobius"/>
    </source>
</evidence>
<accession>A0A518E557</accession>
<feature type="transmembrane region" description="Helical" evidence="2">
    <location>
        <begin position="2434"/>
        <end position="2454"/>
    </location>
</feature>
<dbReference type="EMBL" id="CP036433">
    <property type="protein sequence ID" value="QDU99232.1"/>
    <property type="molecule type" value="Genomic_DNA"/>
</dbReference>
<feature type="transmembrane region" description="Helical" evidence="2">
    <location>
        <begin position="2384"/>
        <end position="2402"/>
    </location>
</feature>
<feature type="transmembrane region" description="Helical" evidence="2">
    <location>
        <begin position="1285"/>
        <end position="1304"/>
    </location>
</feature>
<dbReference type="KEGG" id="lcre:Pla8534_71450"/>
<dbReference type="Proteomes" id="UP000317648">
    <property type="component" value="Chromosome"/>
</dbReference>
<keyword evidence="2" id="KW-1133">Transmembrane helix</keyword>
<reference evidence="3 4" key="1">
    <citation type="submission" date="2019-02" db="EMBL/GenBank/DDBJ databases">
        <title>Deep-cultivation of Planctomycetes and their phenomic and genomic characterization uncovers novel biology.</title>
        <authorList>
            <person name="Wiegand S."/>
            <person name="Jogler M."/>
            <person name="Boedeker C."/>
            <person name="Pinto D."/>
            <person name="Vollmers J."/>
            <person name="Rivas-Marin E."/>
            <person name="Kohn T."/>
            <person name="Peeters S.H."/>
            <person name="Heuer A."/>
            <person name="Rast P."/>
            <person name="Oberbeckmann S."/>
            <person name="Bunk B."/>
            <person name="Jeske O."/>
            <person name="Meyerdierks A."/>
            <person name="Storesund J.E."/>
            <person name="Kallscheuer N."/>
            <person name="Luecker S."/>
            <person name="Lage O.M."/>
            <person name="Pohl T."/>
            <person name="Merkel B.J."/>
            <person name="Hornburger P."/>
            <person name="Mueller R.-W."/>
            <person name="Bruemmer F."/>
            <person name="Labrenz M."/>
            <person name="Spormann A.M."/>
            <person name="Op den Camp H."/>
            <person name="Overmann J."/>
            <person name="Amann R."/>
            <person name="Jetten M.S.M."/>
            <person name="Mascher T."/>
            <person name="Medema M.H."/>
            <person name="Devos D.P."/>
            <person name="Kaster A.-K."/>
            <person name="Ovreas L."/>
            <person name="Rohde M."/>
            <person name="Galperin M.Y."/>
            <person name="Jogler C."/>
        </authorList>
    </citation>
    <scope>NUCLEOTIDE SEQUENCE [LARGE SCALE GENOMIC DNA]</scope>
    <source>
        <strain evidence="3 4">Pla85_3_4</strain>
    </source>
</reference>
<keyword evidence="2" id="KW-0812">Transmembrane</keyword>
<feature type="transmembrane region" description="Helical" evidence="2">
    <location>
        <begin position="1241"/>
        <end position="1258"/>
    </location>
</feature>
<keyword evidence="4" id="KW-1185">Reference proteome</keyword>
<evidence type="ECO:0000256" key="1">
    <source>
        <dbReference type="SAM" id="MobiDB-lite"/>
    </source>
</evidence>
<sequence>MRSACSFLLRAHRGIGRNLRHAAGADAAGASSACLALLFWLVIGAATPAVCQAPGGPISQFRRVYVVEEEGSNQNMEAVGMSRRPMVFTPLRLEVFEQLLSTAKGSADAPAALRASIASAVYTARLDDKNQLVEGEARLQVVKYGEEAASISIDGCRLAISSAAWETPDSQPSMPALIGLASDGSRFLEAPAPGTLLLTWSLSSQQSAAGEMIFPLHLPDCANNELVLELPLGMTPSVDFGVVQQVEAEPPTDLPASNDPADPTGEPAADPTGEPAADPAASEETTDESAGPPTQKWRILLGGRIHSELRIARAPSPAQASSAVLVRRRLNYDLSERGASLVAELRIDSAERGLKELVVQADPTLRLISAQMGETDLPITVMETPRQYLISFPEPLYGLDRVVRLNGVAPLPQGEPWRLPAFEIRDAQRLEGTILVQVRDPLIVDFVQTDGVQQSAAASVGGADSGERLRFQCVRPDGALTLLLRKREIPLKCDCATAIRLGPATIVGRHTAELSTPEGEVFELEAYLPQSWIIDAIDTQPAEALEEWSIPSRGSQRQLLRMKLDRAITPERPLRLVVRAHQRTPAPGETISLEQLRMADFRGVNETRRLLALGAEPPHQLEVSGDADVQWLDETQLNASEREALQLRRGALLLLDDDGARALSVSLRSEGVRFSAQLQARAIADGPLLRMSYTMGVIPEASQLDRVQVRFSQASEEPLRWTLEGRPVAAVRLETNVAGGDMLDDGETWEITLPESLDRPFELTAERSSPLGTGRLLSLPSLPEAATQAGTIRIGSLGDQNIQIRHPQLRSAPSLDRGGDASTPIRAVLVYQPSQNISVLVEPTRPFQDAVWAWSCDLVTRCGATQTACSAVYRLENWGAATFSFRPPAGAASLTVLLGDREIDPVNADGLYSVTLPPGRRFPLVEVRYLIEEPGLGGAVRAFAPETTTAVLSSRWTAWLPPGFQAVPRHDSRSPLRRLLGRLQRTDGERPFRLFQTSDWEKLIGQEEQQTAAAASLSTFLIQLGEFDESRFAKTADDLSWAPVFSPRTWRDFFEMYQRPRSTTSGTNGSQQQAPPLPTIWIDRHALAACEMSPTSLLPAGEEPSRSLAAPGAGNRQIQRGASVLAAANLALLAGSDGLLLTSQKEAARLREQWRPSLRPHLGVIRLDRQGELAAGLAIQTPYLSTSQWLRNDAGPENPWRQSPEAAFAANRFAGWSAHQSSGVDLSRAVLRIYQPAQVEALAWSAMLLTAALAAWLLRRRPLWRIVVCVGFGALALSAPAPYVAIASGSFLGILFGCALGWVWSLTRAARDPLDPGDTVIGHPIAPQLAGTTVSRVLLGLLVLALWWVGIGSVNLAQEPSNAKGRPVYEVFIPVDKDRKPTGMIQVPQPLEEELLRVARGSKAATRDWVIERVVYHCQLDRQGIGGKVGIAQLSAEYSLVIHQPTQVELPFEKVYLLEGEPVLLDNSPIEHGADNGTFTFNAPTPGAYLLRMEFRPREFFHGDDFTSFEIPAVPAPQAQLLVTLPGNVAATSPTALGATTVDPETSRLMINLGPVDRVSLRWPTQGGDFSSAPRQTVDQSIWVKYRPNSVIYETHCTWQIPPGRVLTRVGMTVDPRLKLLKLSPDQPVARTTSVLDPVTGMQQIELELNREFEQELNLQIGFLAIDGSGVGLTQFYRIDPVDSDLRRRWVGVSTAPNLNFELQTDAPLEAVTAAEFLSDWGPATEQPLAAYRLPPGNVGWRATLTPHPTSIVAERCEEWVSLDHPAARLFFEADLKIEQGEVFQHRLATAGVQVERISVQRDGKEVAHRWSHDGQGVTTIFLNEPLSGRYRLQLEGAIPMPTNTEQPRGRRQVAVPLLNLAGVRSASDCRLHIYRRQTIEVLSAGAENLEVETIGEPGDFDPTWGRLVGEWTAADAVGEDWIAASATPLGVANLRVSLNLPQTVCQQLTTLRREDARWTAEVDCRLNVLRDSLDVIRFDAPPEWDGPFTVDIPATVEVTTIPGRVRRRITVRPERPLTGMHQLKIRGKVRPLPGERVAAPDIVPLDLGRVERFLALPRRVQSQQYNWETSGLIEDTLPAPFTEPVEPASEASTEAASDVEYTAWRVISDRVKAAIDDVEQGSGEPLVRLADVYVTARQDGSYVGLAAFDLEPASLTACEMELPIGTHLVHVSTAGLPALLSGESTTGSRYRIRLATDHLPQRIVVLYTGDDSRQGDAFGYSSPTLVDIPVDRTLWTVFGPGDAGAGVEIGEGSGVAVDLVRQEQYRWQALSTLLERADNVLLESEQVQAESWRQPWLARSVDIQERLQQIEDSAANQLLDAAVDGRKKATQSPLHARERLWMPLEVWRSLDPFSRPVRSTFAGAMPKISVAYPALDQGYWRPLFWIALLILAVSLVEWLISRTWLYELVLQWPHALGVVAGIAWWLLLSPSVVGLAIVGLSLVLAFASPWRGLRPPSPGV</sequence>
<feature type="transmembrane region" description="Helical" evidence="2">
    <location>
        <begin position="1263"/>
        <end position="1279"/>
    </location>
</feature>
<feature type="transmembrane region" description="Helical" evidence="2">
    <location>
        <begin position="1337"/>
        <end position="1357"/>
    </location>
</feature>